<feature type="compositionally biased region" description="Acidic residues" evidence="1">
    <location>
        <begin position="414"/>
        <end position="430"/>
    </location>
</feature>
<dbReference type="InterPro" id="IPR007149">
    <property type="entry name" value="Leo1"/>
</dbReference>
<dbReference type="PANTHER" id="PTHR23146">
    <property type="entry name" value="LEO1 PROTEIN"/>
    <property type="match status" value="1"/>
</dbReference>
<reference evidence="2 3" key="1">
    <citation type="journal article" date="2011" name="J. Gen. Appl. Microbiol.">
        <title>Draft genome sequencing of the enigmatic yeast Saitoella complicata.</title>
        <authorList>
            <person name="Nishida H."/>
            <person name="Hamamoto M."/>
            <person name="Sugiyama J."/>
        </authorList>
    </citation>
    <scope>NUCLEOTIDE SEQUENCE [LARGE SCALE GENOMIC DNA]</scope>
    <source>
        <strain evidence="2 3">NRRL Y-17804</strain>
    </source>
</reference>
<gene>
    <name evidence="2" type="ORF">G7K_5945-t1</name>
</gene>
<reference evidence="2 3" key="3">
    <citation type="journal article" date="2015" name="Genome Announc.">
        <title>Draft Genome Sequence of the Archiascomycetous Yeast Saitoella complicata.</title>
        <authorList>
            <person name="Yamauchi K."/>
            <person name="Kondo S."/>
            <person name="Hamamoto M."/>
            <person name="Takahashi Y."/>
            <person name="Ogura Y."/>
            <person name="Hayashi T."/>
            <person name="Nishida H."/>
        </authorList>
    </citation>
    <scope>NUCLEOTIDE SEQUENCE [LARGE SCALE GENOMIC DNA]</scope>
    <source>
        <strain evidence="2 3">NRRL Y-17804</strain>
    </source>
</reference>
<feature type="compositionally biased region" description="Polar residues" evidence="1">
    <location>
        <begin position="29"/>
        <end position="39"/>
    </location>
</feature>
<feature type="compositionally biased region" description="Acidic residues" evidence="1">
    <location>
        <begin position="58"/>
        <end position="67"/>
    </location>
</feature>
<feature type="compositionally biased region" description="Acidic residues" evidence="1">
    <location>
        <begin position="144"/>
        <end position="155"/>
    </location>
</feature>
<keyword evidence="3" id="KW-1185">Reference proteome</keyword>
<accession>A0A0E9NPS8</accession>
<reference evidence="2 3" key="2">
    <citation type="journal article" date="2014" name="J. Gen. Appl. Microbiol.">
        <title>The early diverging ascomycetous budding yeast Saitoella complicata has three histone deacetylases belonging to the Clr6, Hos2, and Rpd3 lineages.</title>
        <authorList>
            <person name="Nishida H."/>
            <person name="Matsumoto T."/>
            <person name="Kondo S."/>
            <person name="Hamamoto M."/>
            <person name="Yoshikawa H."/>
        </authorList>
    </citation>
    <scope>NUCLEOTIDE SEQUENCE [LARGE SCALE GENOMIC DNA]</scope>
    <source>
        <strain evidence="2 3">NRRL Y-17804</strain>
    </source>
</reference>
<dbReference type="PANTHER" id="PTHR23146:SF0">
    <property type="entry name" value="RNA POLYMERASE-ASSOCIATED PROTEIN LEO1"/>
    <property type="match status" value="1"/>
</dbReference>
<feature type="compositionally biased region" description="Acidic residues" evidence="1">
    <location>
        <begin position="83"/>
        <end position="124"/>
    </location>
</feature>
<dbReference type="AlphaFoldDB" id="A0A0E9NPS8"/>
<feature type="compositionally biased region" description="Acidic residues" evidence="1">
    <location>
        <begin position="460"/>
        <end position="493"/>
    </location>
</feature>
<dbReference type="GO" id="GO:1990269">
    <property type="term" value="F:RNA polymerase II C-terminal domain phosphoserine binding"/>
    <property type="evidence" value="ECO:0007669"/>
    <property type="project" value="TreeGrafter"/>
</dbReference>
<dbReference type="GO" id="GO:0016593">
    <property type="term" value="C:Cdc73/Paf1 complex"/>
    <property type="evidence" value="ECO:0007669"/>
    <property type="project" value="InterPro"/>
</dbReference>
<evidence type="ECO:0000313" key="2">
    <source>
        <dbReference type="EMBL" id="GAO51854.1"/>
    </source>
</evidence>
<dbReference type="GO" id="GO:0032968">
    <property type="term" value="P:positive regulation of transcription elongation by RNA polymerase II"/>
    <property type="evidence" value="ECO:0007669"/>
    <property type="project" value="TreeGrafter"/>
</dbReference>
<dbReference type="GO" id="GO:0006368">
    <property type="term" value="P:transcription elongation by RNA polymerase II"/>
    <property type="evidence" value="ECO:0007669"/>
    <property type="project" value="InterPro"/>
</dbReference>
<feature type="region of interest" description="Disordered" evidence="1">
    <location>
        <begin position="401"/>
        <end position="566"/>
    </location>
</feature>
<dbReference type="STRING" id="698492.A0A0E9NPS8"/>
<feature type="compositionally biased region" description="Polar residues" evidence="1">
    <location>
        <begin position="127"/>
        <end position="143"/>
    </location>
</feature>
<evidence type="ECO:0000256" key="1">
    <source>
        <dbReference type="SAM" id="MobiDB-lite"/>
    </source>
</evidence>
<feature type="compositionally biased region" description="Basic and acidic residues" evidence="1">
    <location>
        <begin position="530"/>
        <end position="546"/>
    </location>
</feature>
<proteinExistence type="predicted"/>
<dbReference type="EMBL" id="BACD03000054">
    <property type="protein sequence ID" value="GAO51854.1"/>
    <property type="molecule type" value="Genomic_DNA"/>
</dbReference>
<dbReference type="Pfam" id="PF04004">
    <property type="entry name" value="Leo1"/>
    <property type="match status" value="1"/>
</dbReference>
<dbReference type="Proteomes" id="UP000033140">
    <property type="component" value="Unassembled WGS sequence"/>
</dbReference>
<organism evidence="2 3">
    <name type="scientific">Saitoella complicata (strain BCRC 22490 / CBS 7301 / JCM 7358 / NBRC 10748 / NRRL Y-17804)</name>
    <dbReference type="NCBI Taxonomy" id="698492"/>
    <lineage>
        <taxon>Eukaryota</taxon>
        <taxon>Fungi</taxon>
        <taxon>Dikarya</taxon>
        <taxon>Ascomycota</taxon>
        <taxon>Taphrinomycotina</taxon>
        <taxon>Taphrinomycotina incertae sedis</taxon>
        <taxon>Saitoella</taxon>
    </lineage>
</organism>
<protein>
    <recommendedName>
        <fullName evidence="4">Leo1-like protein</fullName>
    </recommendedName>
</protein>
<sequence length="566" mass="61007">MTWQSSAVAVPTSPPTSVYLEHTAYSRAQHTVEHSTQQRMADIEESTVPTKTRRVIADDDEDEDDALPDLASAVSKPAVADVVDGDDEDDLFGDGDVDPVPEQAVDEDEAAGEDDLFGDDDDEQPTYADQSQNYNTQDPYTTANDDDDDNDDDTPPLEVDLAAFPSPPTASAPEAGAGNGIIHSTLPAFLAIESECFDPATYVPIPGSAPDALAKIENTIRWRHPSSPSSLNPSSAVTSNARIVRWSDSSLTLFINSEHFRLTTTPLPPSQTYLATSHQESSLVRLSTTIGREIGVVPFGTGSRTHRMMAAVAKAKNPVATGAGAGGAGGAGAGGAGKRGIMLYAVGKEEEEAQAAHLLALEDQFRAKKRMEAKRRAARDRLEYGEDGLSAAALEVEEARGAGGWGGRNRYAEEGEGDDGFVVEDEEEDGERTRRLAKVKAQGAAAYHNKKPKTKKRGEESDDEDDEDEEDDEEEDVESEEEEEEAVMTDEENDDRRKSASRRRQAPEFSDDDDSDEEAKAGAGGAGVGGERKEKDVSVSVEEKEGQSQSQGQKAKRRRIVESDEE</sequence>
<evidence type="ECO:0008006" key="4">
    <source>
        <dbReference type="Google" id="ProtNLM"/>
    </source>
</evidence>
<comment type="caution">
    <text evidence="2">The sequence shown here is derived from an EMBL/GenBank/DDBJ whole genome shotgun (WGS) entry which is preliminary data.</text>
</comment>
<evidence type="ECO:0000313" key="3">
    <source>
        <dbReference type="Proteomes" id="UP000033140"/>
    </source>
</evidence>
<name>A0A0E9NPS8_SAICN</name>
<dbReference type="OMA" id="RSDRSMH"/>
<feature type="region of interest" description="Disordered" evidence="1">
    <location>
        <begin position="29"/>
        <end position="178"/>
    </location>
</feature>